<gene>
    <name evidence="6" type="ORF">BU24DRAFT_457199</name>
</gene>
<keyword evidence="7" id="KW-1185">Reference proteome</keyword>
<proteinExistence type="predicted"/>
<dbReference type="PIRSF" id="PIRSF000097">
    <property type="entry name" value="AKR"/>
    <property type="match status" value="1"/>
</dbReference>
<dbReference type="Pfam" id="PF00248">
    <property type="entry name" value="Aldo_ket_red"/>
    <property type="match status" value="1"/>
</dbReference>
<accession>A0A6A5Y845</accession>
<dbReference type="OrthoDB" id="416253at2759"/>
<evidence type="ECO:0000313" key="7">
    <source>
        <dbReference type="Proteomes" id="UP000799778"/>
    </source>
</evidence>
<feature type="active site" description="Proton donor" evidence="2">
    <location>
        <position position="48"/>
    </location>
</feature>
<dbReference type="FunFam" id="3.20.20.100:FF:000002">
    <property type="entry name" value="2,5-diketo-D-gluconic acid reductase A"/>
    <property type="match status" value="1"/>
</dbReference>
<organism evidence="6 7">
    <name type="scientific">Aaosphaeria arxii CBS 175.79</name>
    <dbReference type="NCBI Taxonomy" id="1450172"/>
    <lineage>
        <taxon>Eukaryota</taxon>
        <taxon>Fungi</taxon>
        <taxon>Dikarya</taxon>
        <taxon>Ascomycota</taxon>
        <taxon>Pezizomycotina</taxon>
        <taxon>Dothideomycetes</taxon>
        <taxon>Pleosporomycetidae</taxon>
        <taxon>Pleosporales</taxon>
        <taxon>Pleosporales incertae sedis</taxon>
        <taxon>Aaosphaeria</taxon>
    </lineage>
</organism>
<feature type="site" description="Lowers pKa of active site Tyr" evidence="4">
    <location>
        <position position="73"/>
    </location>
</feature>
<dbReference type="InterPro" id="IPR023210">
    <property type="entry name" value="NADP_OxRdtase_dom"/>
</dbReference>
<sequence>MKTFTLSNGHKIPAVGLGTWRSGPNKVAEAVEFALRNGYHHIDAALRYGNEAEVGRGIKASGVPRDQIFVTTKLWNTYHNRVVQGVRESLENLGLEYLDLYLIHWPVSLPEDASNTAADIPLADWDYVQTWADMQQLVHSGLVRAIGVSNFTTAHLDRLLDAPSTTIVPAVNQVELHPMNPQSSLFEYCDKRGIHLTAYSPLGSVDSPLYSLHPLQEVAAGLQKTVAQVLLAWGIRKGWSVIPKTVTSSRILENLGGDFELLDNDFAVVERITDRKRLIDGQDFLPVCVFDD</sequence>
<feature type="domain" description="NADP-dependent oxidoreductase" evidence="5">
    <location>
        <begin position="15"/>
        <end position="272"/>
    </location>
</feature>
<evidence type="ECO:0000259" key="5">
    <source>
        <dbReference type="Pfam" id="PF00248"/>
    </source>
</evidence>
<dbReference type="RefSeq" id="XP_033389536.1">
    <property type="nucleotide sequence ID" value="XM_033531517.1"/>
</dbReference>
<dbReference type="EMBL" id="ML978066">
    <property type="protein sequence ID" value="KAF2021197.1"/>
    <property type="molecule type" value="Genomic_DNA"/>
</dbReference>
<name>A0A6A5Y845_9PLEO</name>
<evidence type="ECO:0000256" key="3">
    <source>
        <dbReference type="PIRSR" id="PIRSR000097-2"/>
    </source>
</evidence>
<evidence type="ECO:0000313" key="6">
    <source>
        <dbReference type="EMBL" id="KAF2021197.1"/>
    </source>
</evidence>
<keyword evidence="1" id="KW-0560">Oxidoreductase</keyword>
<dbReference type="InterPro" id="IPR018170">
    <property type="entry name" value="Aldo/ket_reductase_CS"/>
</dbReference>
<dbReference type="GO" id="GO:0016616">
    <property type="term" value="F:oxidoreductase activity, acting on the CH-OH group of donors, NAD or NADP as acceptor"/>
    <property type="evidence" value="ECO:0007669"/>
    <property type="project" value="UniProtKB-ARBA"/>
</dbReference>
<dbReference type="PRINTS" id="PR00069">
    <property type="entry name" value="ALDKETRDTASE"/>
</dbReference>
<dbReference type="InterPro" id="IPR020471">
    <property type="entry name" value="AKR"/>
</dbReference>
<dbReference type="Proteomes" id="UP000799778">
    <property type="component" value="Unassembled WGS sequence"/>
</dbReference>
<evidence type="ECO:0000256" key="1">
    <source>
        <dbReference type="ARBA" id="ARBA00023002"/>
    </source>
</evidence>
<dbReference type="GeneID" id="54288914"/>
<dbReference type="InterPro" id="IPR036812">
    <property type="entry name" value="NAD(P)_OxRdtase_dom_sf"/>
</dbReference>
<feature type="binding site" evidence="3">
    <location>
        <position position="104"/>
    </location>
    <ligand>
        <name>substrate</name>
    </ligand>
</feature>
<dbReference type="PROSITE" id="PS00062">
    <property type="entry name" value="ALDOKETO_REDUCTASE_2"/>
    <property type="match status" value="1"/>
</dbReference>
<dbReference type="Gene3D" id="3.20.20.100">
    <property type="entry name" value="NADP-dependent oxidoreductase domain"/>
    <property type="match status" value="1"/>
</dbReference>
<dbReference type="SUPFAM" id="SSF51430">
    <property type="entry name" value="NAD(P)-linked oxidoreductase"/>
    <property type="match status" value="1"/>
</dbReference>
<protein>
    <submittedName>
        <fullName evidence="6">Aldo/keto reductase</fullName>
    </submittedName>
</protein>
<evidence type="ECO:0000256" key="4">
    <source>
        <dbReference type="PIRSR" id="PIRSR000097-3"/>
    </source>
</evidence>
<reference evidence="6" key="1">
    <citation type="journal article" date="2020" name="Stud. Mycol.">
        <title>101 Dothideomycetes genomes: a test case for predicting lifestyles and emergence of pathogens.</title>
        <authorList>
            <person name="Haridas S."/>
            <person name="Albert R."/>
            <person name="Binder M."/>
            <person name="Bloem J."/>
            <person name="Labutti K."/>
            <person name="Salamov A."/>
            <person name="Andreopoulos B."/>
            <person name="Baker S."/>
            <person name="Barry K."/>
            <person name="Bills G."/>
            <person name="Bluhm B."/>
            <person name="Cannon C."/>
            <person name="Castanera R."/>
            <person name="Culley D."/>
            <person name="Daum C."/>
            <person name="Ezra D."/>
            <person name="Gonzalez J."/>
            <person name="Henrissat B."/>
            <person name="Kuo A."/>
            <person name="Liang C."/>
            <person name="Lipzen A."/>
            <person name="Lutzoni F."/>
            <person name="Magnuson J."/>
            <person name="Mondo S."/>
            <person name="Nolan M."/>
            <person name="Ohm R."/>
            <person name="Pangilinan J."/>
            <person name="Park H.-J."/>
            <person name="Ramirez L."/>
            <person name="Alfaro M."/>
            <person name="Sun H."/>
            <person name="Tritt A."/>
            <person name="Yoshinaga Y."/>
            <person name="Zwiers L.-H."/>
            <person name="Turgeon B."/>
            <person name="Goodwin S."/>
            <person name="Spatafora J."/>
            <person name="Crous P."/>
            <person name="Grigoriev I."/>
        </authorList>
    </citation>
    <scope>NUCLEOTIDE SEQUENCE</scope>
    <source>
        <strain evidence="6">CBS 175.79</strain>
    </source>
</reference>
<evidence type="ECO:0000256" key="2">
    <source>
        <dbReference type="PIRSR" id="PIRSR000097-1"/>
    </source>
</evidence>
<dbReference type="AlphaFoldDB" id="A0A6A5Y845"/>
<dbReference type="PANTHER" id="PTHR11732">
    <property type="entry name" value="ALDO/KETO REDUCTASE"/>
    <property type="match status" value="1"/>
</dbReference>